<keyword evidence="2" id="KW-1185">Reference proteome</keyword>
<dbReference type="EMBL" id="MSFK01000017">
    <property type="protein sequence ID" value="PWY84593.1"/>
    <property type="molecule type" value="Genomic_DNA"/>
</dbReference>
<dbReference type="AlphaFoldDB" id="A0A317WDY9"/>
<protein>
    <submittedName>
        <fullName evidence="1">Uncharacterized protein</fullName>
    </submittedName>
</protein>
<reference evidence="1 2" key="1">
    <citation type="submission" date="2016-12" db="EMBL/GenBank/DDBJ databases">
        <title>The genomes of Aspergillus section Nigri reveals drivers in fungal speciation.</title>
        <authorList>
            <consortium name="DOE Joint Genome Institute"/>
            <person name="Vesth T.C."/>
            <person name="Nybo J."/>
            <person name="Theobald S."/>
            <person name="Brandl J."/>
            <person name="Frisvad J.C."/>
            <person name="Nielsen K.F."/>
            <person name="Lyhne E.K."/>
            <person name="Kogle M.E."/>
            <person name="Kuo A."/>
            <person name="Riley R."/>
            <person name="Clum A."/>
            <person name="Nolan M."/>
            <person name="Lipzen A."/>
            <person name="Salamov A."/>
            <person name="Henrissat B."/>
            <person name="Wiebenga A."/>
            <person name="De Vries R.P."/>
            <person name="Grigoriev I.V."/>
            <person name="Mortensen U.H."/>
            <person name="Andersen M.R."/>
            <person name="Baker S.E."/>
        </authorList>
    </citation>
    <scope>NUCLEOTIDE SEQUENCE [LARGE SCALE GENOMIC DNA]</scope>
    <source>
        <strain evidence="1 2">CBS 115572</strain>
    </source>
</reference>
<organism evidence="1 2">
    <name type="scientific">Aspergillus sclerotioniger CBS 115572</name>
    <dbReference type="NCBI Taxonomy" id="1450535"/>
    <lineage>
        <taxon>Eukaryota</taxon>
        <taxon>Fungi</taxon>
        <taxon>Dikarya</taxon>
        <taxon>Ascomycota</taxon>
        <taxon>Pezizomycotina</taxon>
        <taxon>Eurotiomycetes</taxon>
        <taxon>Eurotiomycetidae</taxon>
        <taxon>Eurotiales</taxon>
        <taxon>Aspergillaceae</taxon>
        <taxon>Aspergillus</taxon>
        <taxon>Aspergillus subgen. Circumdati</taxon>
    </lineage>
</organism>
<dbReference type="GeneID" id="37116722"/>
<proteinExistence type="predicted"/>
<gene>
    <name evidence="1" type="ORF">BO94DRAFT_566707</name>
</gene>
<dbReference type="Proteomes" id="UP000246702">
    <property type="component" value="Unassembled WGS sequence"/>
</dbReference>
<comment type="caution">
    <text evidence="1">The sequence shown here is derived from an EMBL/GenBank/DDBJ whole genome shotgun (WGS) entry which is preliminary data.</text>
</comment>
<evidence type="ECO:0000313" key="1">
    <source>
        <dbReference type="EMBL" id="PWY84593.1"/>
    </source>
</evidence>
<dbReference type="OrthoDB" id="2156052at2759"/>
<dbReference type="STRING" id="1450535.A0A317WDY9"/>
<dbReference type="RefSeq" id="XP_025466518.1">
    <property type="nucleotide sequence ID" value="XM_025614579.1"/>
</dbReference>
<evidence type="ECO:0000313" key="2">
    <source>
        <dbReference type="Proteomes" id="UP000246702"/>
    </source>
</evidence>
<sequence length="455" mass="50855">MEPASQLILRTLPPLQKINGTAYASTSTETVSLRFFREWDNFERDVLQACGAIDLSQHVPLTGDQTENHVIGSELGLTGRFSKHVSDAVTKALSVTHLSGLKFGDYQALPNREADSVPDVVMLTLPDADAVAVGKLKTYWTVNLGRYSIRRGYMDLLPLQPHLGQLVQYMRQNGLKFGFLSTYKATVFVRRTAPFLFEITLPINEKATGPTLRQCFLAFAIFASSDPRFTEPEGFLESQLKMPSQPCAQASIRPSPYRNQVTTKDSTQGEAIGSQTIFFGGDDGVATGFVNCKRLIKKSGTKAIYEVQWDGRSAIAKCWTESRYPRYTDEAWTYEKLEMKSPEGYSFFPRLLTHGKICCSSVFPKGTGMPFPPPIKENIRVVIYEAIKTLRSIALVAIDCGRHNVLYNPETHAVAMVDFELMQACEADTTSPDQPEMFSIFEDRFLPVRIRHEGG</sequence>
<name>A0A317WDY9_9EURO</name>
<accession>A0A317WDY9</accession>